<reference evidence="10" key="2">
    <citation type="submission" date="2024-02" db="EMBL/GenBank/DDBJ databases">
        <authorList>
            <person name="Prathaban M."/>
            <person name="Mythili R."/>
            <person name="Sharmila Devi N."/>
            <person name="Sobanaa M."/>
            <person name="Prathiviraj R."/>
            <person name="Selvin J."/>
        </authorList>
    </citation>
    <scope>NUCLEOTIDE SEQUENCE</scope>
    <source>
        <strain evidence="10">MP1014</strain>
    </source>
</reference>
<reference evidence="10" key="1">
    <citation type="journal article" date="2024" name="Antonie Van Leeuwenhoek">
        <title>Isoptericola haloaureus sp. nov., a dimorphic actinobacterium isolated from mangrove sediments of southeast India, implicating biosaline agricultural significance through nitrogen fixation and salt tolerance genes.</title>
        <authorList>
            <person name="Prathaban M."/>
            <person name="Prathiviraj R."/>
            <person name="Ravichandran M."/>
            <person name="Natarajan S.D."/>
            <person name="Sobanaa M."/>
            <person name="Hari Krishna Kumar S."/>
            <person name="Chandrasekar V."/>
            <person name="Selvin J."/>
        </authorList>
    </citation>
    <scope>NUCLEOTIDE SEQUENCE</scope>
    <source>
        <strain evidence="10">MP1014</strain>
    </source>
</reference>
<dbReference type="PANTHER" id="PTHR43033:SF1">
    <property type="entry name" value="TRNA(ILE)-LYSIDINE SYNTHASE-RELATED"/>
    <property type="match status" value="1"/>
</dbReference>
<evidence type="ECO:0000313" key="10">
    <source>
        <dbReference type="EMBL" id="MEG3614588.1"/>
    </source>
</evidence>
<evidence type="ECO:0000259" key="8">
    <source>
        <dbReference type="Pfam" id="PF01171"/>
    </source>
</evidence>
<proteinExistence type="inferred from homology"/>
<protein>
    <recommendedName>
        <fullName evidence="7">tRNA(Ile)-lysidine synthase</fullName>
        <ecNumber evidence="7">6.3.4.19</ecNumber>
    </recommendedName>
    <alternativeName>
        <fullName evidence="7">tRNA(Ile)-2-lysyl-cytidine synthase</fullName>
    </alternativeName>
    <alternativeName>
        <fullName evidence="7">tRNA(Ile)-lysidine synthetase</fullName>
    </alternativeName>
</protein>
<dbReference type="Proteomes" id="UP001310387">
    <property type="component" value="Unassembled WGS sequence"/>
</dbReference>
<comment type="caution">
    <text evidence="10">The sequence shown here is derived from an EMBL/GenBank/DDBJ whole genome shotgun (WGS) entry which is preliminary data.</text>
</comment>
<dbReference type="EMBL" id="JBAGLP010000116">
    <property type="protein sequence ID" value="MEG3614588.1"/>
    <property type="molecule type" value="Genomic_DNA"/>
</dbReference>
<dbReference type="SUPFAM" id="SSF52402">
    <property type="entry name" value="Adenine nucleotide alpha hydrolases-like"/>
    <property type="match status" value="1"/>
</dbReference>
<keyword evidence="2 7" id="KW-0436">Ligase</keyword>
<dbReference type="InterPro" id="IPR012094">
    <property type="entry name" value="tRNA_Ile_lys_synt"/>
</dbReference>
<keyword evidence="4 7" id="KW-0547">Nucleotide-binding</keyword>
<evidence type="ECO:0000259" key="9">
    <source>
        <dbReference type="Pfam" id="PF09179"/>
    </source>
</evidence>
<sequence length="362" mass="37057">MPRIDPALAAVRTAVRADLADLGPGDLVLVACSGGPDSLALAAAVAHEARRVGRSVRSRGYAVRAGAVVVDHGLQPGSAAVAARAARQCRALGLDPVLVRTVDVVVGGGDGTEAAARTARYAALEAAAAGSGAAAVLLGHTLDDQAEQVLLGLARGSGARSLGGMPARRGPYRRPFLTLRREQILAACAASGIVPWHDPTNSPAPDGGTPAPLRSQVRRWLLPVLAEVLGPGAVEALARSADQLRDDAAVLEDLGAELLAAARSGEPARGPADPVVLDVAPLERAPAAVRRRALRAAALEAGCPAGATTSRHVDALDALVVRWRGQGAVHLPADVRAVRDCGRLFLRPSVTGPRHPATHPEE</sequence>
<keyword evidence="11" id="KW-1185">Reference proteome</keyword>
<gene>
    <name evidence="7 10" type="primary">tilS</name>
    <name evidence="10" type="ORF">V5O49_05560</name>
</gene>
<dbReference type="SUPFAM" id="SSF82829">
    <property type="entry name" value="MesJ substrate recognition domain-like"/>
    <property type="match status" value="1"/>
</dbReference>
<feature type="binding site" evidence="7">
    <location>
        <begin position="33"/>
        <end position="38"/>
    </location>
    <ligand>
        <name>ATP</name>
        <dbReference type="ChEBI" id="CHEBI:30616"/>
    </ligand>
</feature>
<comment type="domain">
    <text evidence="7">The N-terminal region contains the highly conserved SGGXDS motif, predicted to be a P-loop motif involved in ATP binding.</text>
</comment>
<dbReference type="Pfam" id="PF01171">
    <property type="entry name" value="ATP_bind_3"/>
    <property type="match status" value="1"/>
</dbReference>
<dbReference type="InterPro" id="IPR014729">
    <property type="entry name" value="Rossmann-like_a/b/a_fold"/>
</dbReference>
<keyword evidence="1 7" id="KW-0963">Cytoplasm</keyword>
<keyword evidence="3 7" id="KW-0819">tRNA processing</keyword>
<evidence type="ECO:0000256" key="4">
    <source>
        <dbReference type="ARBA" id="ARBA00022741"/>
    </source>
</evidence>
<dbReference type="NCBIfam" id="TIGR02432">
    <property type="entry name" value="lysidine_TilS_N"/>
    <property type="match status" value="1"/>
</dbReference>
<dbReference type="PANTHER" id="PTHR43033">
    <property type="entry name" value="TRNA(ILE)-LYSIDINE SYNTHASE-RELATED"/>
    <property type="match status" value="1"/>
</dbReference>
<organism evidence="10 11">
    <name type="scientific">Isoptericola haloaureus</name>
    <dbReference type="NCBI Taxonomy" id="1542902"/>
    <lineage>
        <taxon>Bacteria</taxon>
        <taxon>Bacillati</taxon>
        <taxon>Actinomycetota</taxon>
        <taxon>Actinomycetes</taxon>
        <taxon>Micrococcales</taxon>
        <taxon>Promicromonosporaceae</taxon>
        <taxon>Isoptericola</taxon>
    </lineage>
</organism>
<comment type="function">
    <text evidence="7">Ligates lysine onto the cytidine present at position 34 of the AUA codon-specific tRNA(Ile) that contains the anticodon CAU, in an ATP-dependent manner. Cytidine is converted to lysidine, thus changing the amino acid specificity of the tRNA from methionine to isoleucine.</text>
</comment>
<feature type="domain" description="tRNA(Ile)-lysidine synthase substrate-binding" evidence="9">
    <location>
        <begin position="277"/>
        <end position="341"/>
    </location>
</feature>
<dbReference type="RefSeq" id="WP_332901362.1">
    <property type="nucleotide sequence ID" value="NZ_JBAGLP010000116.1"/>
</dbReference>
<evidence type="ECO:0000256" key="2">
    <source>
        <dbReference type="ARBA" id="ARBA00022598"/>
    </source>
</evidence>
<dbReference type="Gene3D" id="3.40.50.620">
    <property type="entry name" value="HUPs"/>
    <property type="match status" value="1"/>
</dbReference>
<dbReference type="EC" id="6.3.4.19" evidence="7"/>
<keyword evidence="5 7" id="KW-0067">ATP-binding</keyword>
<evidence type="ECO:0000256" key="1">
    <source>
        <dbReference type="ARBA" id="ARBA00022490"/>
    </source>
</evidence>
<accession>A0ABU7Z598</accession>
<comment type="subcellular location">
    <subcellularLocation>
        <location evidence="7">Cytoplasm</location>
    </subcellularLocation>
</comment>
<dbReference type="InterPro" id="IPR012795">
    <property type="entry name" value="tRNA_Ile_lys_synt_N"/>
</dbReference>
<evidence type="ECO:0000313" key="11">
    <source>
        <dbReference type="Proteomes" id="UP001310387"/>
    </source>
</evidence>
<dbReference type="Pfam" id="PF09179">
    <property type="entry name" value="TilS"/>
    <property type="match status" value="1"/>
</dbReference>
<name>A0ABU7Z598_9MICO</name>
<dbReference type="InterPro" id="IPR015262">
    <property type="entry name" value="tRNA_Ile_lys_synt_subst-bd"/>
</dbReference>
<feature type="domain" description="tRNA(Ile)-lysidine/2-thiocytidine synthase N-terminal" evidence="8">
    <location>
        <begin position="28"/>
        <end position="202"/>
    </location>
</feature>
<evidence type="ECO:0000256" key="7">
    <source>
        <dbReference type="HAMAP-Rule" id="MF_01161"/>
    </source>
</evidence>
<comment type="similarity">
    <text evidence="7">Belongs to the tRNA(Ile)-lysidine synthase family.</text>
</comment>
<evidence type="ECO:0000256" key="5">
    <source>
        <dbReference type="ARBA" id="ARBA00022840"/>
    </source>
</evidence>
<evidence type="ECO:0000256" key="3">
    <source>
        <dbReference type="ARBA" id="ARBA00022694"/>
    </source>
</evidence>
<evidence type="ECO:0000256" key="6">
    <source>
        <dbReference type="ARBA" id="ARBA00048539"/>
    </source>
</evidence>
<comment type="catalytic activity">
    <reaction evidence="6 7">
        <text>cytidine(34) in tRNA(Ile2) + L-lysine + ATP = lysidine(34) in tRNA(Ile2) + AMP + diphosphate + H(+)</text>
        <dbReference type="Rhea" id="RHEA:43744"/>
        <dbReference type="Rhea" id="RHEA-COMP:10625"/>
        <dbReference type="Rhea" id="RHEA-COMP:10670"/>
        <dbReference type="ChEBI" id="CHEBI:15378"/>
        <dbReference type="ChEBI" id="CHEBI:30616"/>
        <dbReference type="ChEBI" id="CHEBI:32551"/>
        <dbReference type="ChEBI" id="CHEBI:33019"/>
        <dbReference type="ChEBI" id="CHEBI:82748"/>
        <dbReference type="ChEBI" id="CHEBI:83665"/>
        <dbReference type="ChEBI" id="CHEBI:456215"/>
        <dbReference type="EC" id="6.3.4.19"/>
    </reaction>
</comment>
<dbReference type="GO" id="GO:0032267">
    <property type="term" value="F:tRNA(Ile)-lysidine synthase activity"/>
    <property type="evidence" value="ECO:0007669"/>
    <property type="project" value="UniProtKB-EC"/>
</dbReference>
<dbReference type="InterPro" id="IPR011063">
    <property type="entry name" value="TilS/TtcA_N"/>
</dbReference>
<dbReference type="HAMAP" id="MF_01161">
    <property type="entry name" value="tRNA_Ile_lys_synt"/>
    <property type="match status" value="1"/>
</dbReference>
<dbReference type="Gene3D" id="1.20.59.20">
    <property type="match status" value="1"/>
</dbReference>